<feature type="transmembrane region" description="Helical" evidence="1">
    <location>
        <begin position="381"/>
        <end position="399"/>
    </location>
</feature>
<feature type="transmembrane region" description="Helical" evidence="1">
    <location>
        <begin position="168"/>
        <end position="193"/>
    </location>
</feature>
<feature type="transmembrane region" description="Helical" evidence="1">
    <location>
        <begin position="44"/>
        <end position="62"/>
    </location>
</feature>
<feature type="transmembrane region" description="Helical" evidence="1">
    <location>
        <begin position="110"/>
        <end position="128"/>
    </location>
</feature>
<feature type="transmembrane region" description="Helical" evidence="1">
    <location>
        <begin position="83"/>
        <end position="104"/>
    </location>
</feature>
<dbReference type="KEGG" id="gji:H1R19_01360"/>
<dbReference type="EMBL" id="CP059491">
    <property type="protein sequence ID" value="QMT01882.1"/>
    <property type="molecule type" value="Genomic_DNA"/>
</dbReference>
<feature type="transmembrane region" description="Helical" evidence="1">
    <location>
        <begin position="323"/>
        <end position="343"/>
    </location>
</feature>
<feature type="transmembrane region" description="Helical" evidence="1">
    <location>
        <begin position="249"/>
        <end position="269"/>
    </location>
</feature>
<evidence type="ECO:0000256" key="1">
    <source>
        <dbReference type="SAM" id="Phobius"/>
    </source>
</evidence>
<protein>
    <recommendedName>
        <fullName evidence="4">Membrane protein involved in the export of O-antigen and teichoic acid</fullName>
    </recommendedName>
</protein>
<feature type="transmembrane region" description="Helical" evidence="1">
    <location>
        <begin position="140"/>
        <end position="162"/>
    </location>
</feature>
<keyword evidence="1" id="KW-0472">Membrane</keyword>
<dbReference type="RefSeq" id="WP_219850373.1">
    <property type="nucleotide sequence ID" value="NZ_CP059491.1"/>
</dbReference>
<sequence>MRMKFQGAARSAASPVDQLLSSVSNGVVLLAMAAVSTIDDFGTLSLLFTLAAAAIGILRGALGTPLLLSAGEGTSAIRHHGRHAVVAALVAGVLGAPVLLVAGAALGHPAFGLLLALALPIILMQDTLRYCAIALGRAHVAVVWDGLWCAGSVAALLLAWWHPVWLTAAWLLAGWVVFAVASLIGLGAALRVVPEFSGTWRWVRADLRGRIRYGVDAGLEQVAFFAVLLIGTVVIGSYATAALRGATAALAPVAILGSSIPLLVIPAAIRSGKQPREIWRSLTKLALFTSMCSVVAGLVLYLLPAHLGHRVLGESFDVIRDVVLIVAAEYAATGWLLVIGVYLRSQNRSAEVVRLRSFAVCATLVGSLVGALVIGSPAGLGAFYLIATILSVGMALVWFTPWRESPWQLGRGRSGLGKLARESTQHVTAAQALAVRAGPSGAVIRTREVENHEG</sequence>
<evidence type="ECO:0000313" key="2">
    <source>
        <dbReference type="EMBL" id="QMT01882.1"/>
    </source>
</evidence>
<keyword evidence="1" id="KW-1133">Transmembrane helix</keyword>
<keyword evidence="1" id="KW-0812">Transmembrane</keyword>
<dbReference type="Proteomes" id="UP000515663">
    <property type="component" value="Chromosome"/>
</dbReference>
<feature type="transmembrane region" description="Helical" evidence="1">
    <location>
        <begin position="20"/>
        <end position="38"/>
    </location>
</feature>
<dbReference type="AlphaFoldDB" id="A0A7D7QGR7"/>
<feature type="transmembrane region" description="Helical" evidence="1">
    <location>
        <begin position="355"/>
        <end position="375"/>
    </location>
</feature>
<feature type="transmembrane region" description="Helical" evidence="1">
    <location>
        <begin position="222"/>
        <end position="243"/>
    </location>
</feature>
<feature type="transmembrane region" description="Helical" evidence="1">
    <location>
        <begin position="281"/>
        <end position="303"/>
    </location>
</feature>
<name>A0A7D7QGR7_9ACTN</name>
<evidence type="ECO:0008006" key="4">
    <source>
        <dbReference type="Google" id="ProtNLM"/>
    </source>
</evidence>
<reference evidence="3" key="1">
    <citation type="submission" date="2020-07" db="EMBL/GenBank/DDBJ databases">
        <title>novel species isolated from the respiratory tract of Marmot.</title>
        <authorList>
            <person name="Zhang G."/>
        </authorList>
    </citation>
    <scope>NUCLEOTIDE SEQUENCE [LARGE SCALE GENOMIC DNA]</scope>
    <source>
        <strain evidence="3">686</strain>
    </source>
</reference>
<accession>A0A7D7QGR7</accession>
<evidence type="ECO:0000313" key="3">
    <source>
        <dbReference type="Proteomes" id="UP000515663"/>
    </source>
</evidence>
<keyword evidence="3" id="KW-1185">Reference proteome</keyword>
<gene>
    <name evidence="2" type="ORF">H1R19_01360</name>
</gene>
<proteinExistence type="predicted"/>
<organism evidence="2 3">
    <name type="scientific">Gordonia jinghuaiqii</name>
    <dbReference type="NCBI Taxonomy" id="2758710"/>
    <lineage>
        <taxon>Bacteria</taxon>
        <taxon>Bacillati</taxon>
        <taxon>Actinomycetota</taxon>
        <taxon>Actinomycetes</taxon>
        <taxon>Mycobacteriales</taxon>
        <taxon>Gordoniaceae</taxon>
        <taxon>Gordonia</taxon>
    </lineage>
</organism>